<evidence type="ECO:0000259" key="6">
    <source>
        <dbReference type="Pfam" id="PF08281"/>
    </source>
</evidence>
<gene>
    <name evidence="7" type="ORF">SAMN05216464_11871</name>
</gene>
<dbReference type="PANTHER" id="PTHR43133:SF46">
    <property type="entry name" value="RNA POLYMERASE SIGMA-70 FACTOR ECF SUBFAMILY"/>
    <property type="match status" value="1"/>
</dbReference>
<dbReference type="PANTHER" id="PTHR43133">
    <property type="entry name" value="RNA POLYMERASE ECF-TYPE SIGMA FACTO"/>
    <property type="match status" value="1"/>
</dbReference>
<feature type="domain" description="RNA polymerase sigma-70 region 2" evidence="5">
    <location>
        <begin position="33"/>
        <end position="97"/>
    </location>
</feature>
<evidence type="ECO:0000313" key="8">
    <source>
        <dbReference type="Proteomes" id="UP000199072"/>
    </source>
</evidence>
<evidence type="ECO:0000256" key="4">
    <source>
        <dbReference type="ARBA" id="ARBA00023163"/>
    </source>
</evidence>
<dbReference type="Gene3D" id="1.10.1740.10">
    <property type="match status" value="1"/>
</dbReference>
<dbReference type="CDD" id="cd06171">
    <property type="entry name" value="Sigma70_r4"/>
    <property type="match status" value="1"/>
</dbReference>
<dbReference type="Pfam" id="PF08281">
    <property type="entry name" value="Sigma70_r4_2"/>
    <property type="match status" value="1"/>
</dbReference>
<dbReference type="InterPro" id="IPR007627">
    <property type="entry name" value="RNA_pol_sigma70_r2"/>
</dbReference>
<proteinExistence type="inferred from homology"/>
<protein>
    <submittedName>
        <fullName evidence="7">RNA polymerase sigma-70 factor, ECF subfamily</fullName>
    </submittedName>
</protein>
<dbReference type="SUPFAM" id="SSF88659">
    <property type="entry name" value="Sigma3 and sigma4 domains of RNA polymerase sigma factors"/>
    <property type="match status" value="1"/>
</dbReference>
<dbReference type="AlphaFoldDB" id="A0A1G7L991"/>
<dbReference type="NCBIfam" id="TIGR02937">
    <property type="entry name" value="sigma70-ECF"/>
    <property type="match status" value="1"/>
</dbReference>
<keyword evidence="2" id="KW-0805">Transcription regulation</keyword>
<dbReference type="InterPro" id="IPR036388">
    <property type="entry name" value="WH-like_DNA-bd_sf"/>
</dbReference>
<dbReference type="STRING" id="1391627.SAMN05216464_11871"/>
<accession>A0A1G7L991</accession>
<sequence length="205" mass="24073">MNNEHRISYRGEVNLFFLLQQLQQGSEPAFAKIYDQFSRQLYRNILRMVNDEDIAQEILQDLFLTVWVKRAKLDPNKSFTPFLYKVAKDMIYDHYRKVANNKRIIDHLIITTVDHVTNAEDSIIDREMYDLLMRAIEHLPAQRKQVFKLCKFEGKSYQEVGEILGISPNTIRNQIVAANKSVKEYFLLNHDVAILFIVTSLAHLL</sequence>
<dbReference type="OrthoDB" id="655312at2"/>
<evidence type="ECO:0000256" key="2">
    <source>
        <dbReference type="ARBA" id="ARBA00023015"/>
    </source>
</evidence>
<dbReference type="RefSeq" id="WP_091155536.1">
    <property type="nucleotide sequence ID" value="NZ_FNAI01000018.1"/>
</dbReference>
<keyword evidence="3" id="KW-0731">Sigma factor</keyword>
<dbReference type="Gene3D" id="1.10.10.10">
    <property type="entry name" value="Winged helix-like DNA-binding domain superfamily/Winged helix DNA-binding domain"/>
    <property type="match status" value="1"/>
</dbReference>
<dbReference type="InterPro" id="IPR014284">
    <property type="entry name" value="RNA_pol_sigma-70_dom"/>
</dbReference>
<dbReference type="InterPro" id="IPR013249">
    <property type="entry name" value="RNA_pol_sigma70_r4_t2"/>
</dbReference>
<comment type="similarity">
    <text evidence="1">Belongs to the sigma-70 factor family. ECF subfamily.</text>
</comment>
<dbReference type="InterPro" id="IPR013324">
    <property type="entry name" value="RNA_pol_sigma_r3/r4-like"/>
</dbReference>
<reference evidence="7 8" key="1">
    <citation type="submission" date="2016-10" db="EMBL/GenBank/DDBJ databases">
        <authorList>
            <person name="de Groot N.N."/>
        </authorList>
    </citation>
    <scope>NUCLEOTIDE SEQUENCE [LARGE SCALE GENOMIC DNA]</scope>
    <source>
        <strain evidence="7 8">47C3B</strain>
    </source>
</reference>
<dbReference type="GO" id="GO:0003677">
    <property type="term" value="F:DNA binding"/>
    <property type="evidence" value="ECO:0007669"/>
    <property type="project" value="InterPro"/>
</dbReference>
<keyword evidence="8" id="KW-1185">Reference proteome</keyword>
<dbReference type="GO" id="GO:0016987">
    <property type="term" value="F:sigma factor activity"/>
    <property type="evidence" value="ECO:0007669"/>
    <property type="project" value="UniProtKB-KW"/>
</dbReference>
<dbReference type="InterPro" id="IPR039425">
    <property type="entry name" value="RNA_pol_sigma-70-like"/>
</dbReference>
<keyword evidence="4" id="KW-0804">Transcription</keyword>
<organism evidence="7 8">
    <name type="scientific">Mucilaginibacter pineti</name>
    <dbReference type="NCBI Taxonomy" id="1391627"/>
    <lineage>
        <taxon>Bacteria</taxon>
        <taxon>Pseudomonadati</taxon>
        <taxon>Bacteroidota</taxon>
        <taxon>Sphingobacteriia</taxon>
        <taxon>Sphingobacteriales</taxon>
        <taxon>Sphingobacteriaceae</taxon>
        <taxon>Mucilaginibacter</taxon>
    </lineage>
</organism>
<evidence type="ECO:0000313" key="7">
    <source>
        <dbReference type="EMBL" id="SDF45589.1"/>
    </source>
</evidence>
<evidence type="ECO:0000259" key="5">
    <source>
        <dbReference type="Pfam" id="PF04542"/>
    </source>
</evidence>
<evidence type="ECO:0000256" key="1">
    <source>
        <dbReference type="ARBA" id="ARBA00010641"/>
    </source>
</evidence>
<dbReference type="SUPFAM" id="SSF88946">
    <property type="entry name" value="Sigma2 domain of RNA polymerase sigma factors"/>
    <property type="match status" value="1"/>
</dbReference>
<evidence type="ECO:0000256" key="3">
    <source>
        <dbReference type="ARBA" id="ARBA00023082"/>
    </source>
</evidence>
<dbReference type="EMBL" id="FNAI01000018">
    <property type="protein sequence ID" value="SDF45589.1"/>
    <property type="molecule type" value="Genomic_DNA"/>
</dbReference>
<dbReference type="GO" id="GO:0006352">
    <property type="term" value="P:DNA-templated transcription initiation"/>
    <property type="evidence" value="ECO:0007669"/>
    <property type="project" value="InterPro"/>
</dbReference>
<name>A0A1G7L991_9SPHI</name>
<dbReference type="Proteomes" id="UP000199072">
    <property type="component" value="Unassembled WGS sequence"/>
</dbReference>
<dbReference type="InterPro" id="IPR013325">
    <property type="entry name" value="RNA_pol_sigma_r2"/>
</dbReference>
<dbReference type="Pfam" id="PF04542">
    <property type="entry name" value="Sigma70_r2"/>
    <property type="match status" value="1"/>
</dbReference>
<feature type="domain" description="RNA polymerase sigma factor 70 region 4 type 2" evidence="6">
    <location>
        <begin position="130"/>
        <end position="178"/>
    </location>
</feature>